<dbReference type="AlphaFoldDB" id="A0A9N9CWJ7"/>
<comment type="caution">
    <text evidence="7">The sequence shown here is derived from an EMBL/GenBank/DDBJ whole genome shotgun (WGS) entry which is preliminary data.</text>
</comment>
<comment type="similarity">
    <text evidence="1 6">Belongs to the F-actin-capping protein alpha subunit family.</text>
</comment>
<dbReference type="Gene3D" id="3.90.1150.210">
    <property type="entry name" value="F-actin capping protein, beta subunit"/>
    <property type="match status" value="1"/>
</dbReference>
<proteinExistence type="inferred from homology"/>
<reference evidence="7" key="1">
    <citation type="submission" date="2021-06" db="EMBL/GenBank/DDBJ databases">
        <authorList>
            <person name="Kallberg Y."/>
            <person name="Tangrot J."/>
            <person name="Rosling A."/>
        </authorList>
    </citation>
    <scope>NUCLEOTIDE SEQUENCE</scope>
    <source>
        <strain evidence="7">BR232B</strain>
    </source>
</reference>
<dbReference type="InterPro" id="IPR002189">
    <property type="entry name" value="CapZ_alpha"/>
</dbReference>
<dbReference type="GO" id="GO:0030863">
    <property type="term" value="C:cortical cytoskeleton"/>
    <property type="evidence" value="ECO:0007669"/>
    <property type="project" value="TreeGrafter"/>
</dbReference>
<dbReference type="InterPro" id="IPR042276">
    <property type="entry name" value="CapZ_alpha/beta_2"/>
</dbReference>
<keyword evidence="4 6" id="KW-0009">Actin-binding</keyword>
<accession>A0A9N9CWJ7</accession>
<dbReference type="PRINTS" id="PR00191">
    <property type="entry name" value="FACTINCAPA"/>
</dbReference>
<dbReference type="GO" id="GO:0030036">
    <property type="term" value="P:actin cytoskeleton organization"/>
    <property type="evidence" value="ECO:0007669"/>
    <property type="project" value="TreeGrafter"/>
</dbReference>
<dbReference type="GO" id="GO:0008290">
    <property type="term" value="C:F-actin capping protein complex"/>
    <property type="evidence" value="ECO:0007669"/>
    <property type="project" value="UniProtKB-UniRule"/>
</dbReference>
<dbReference type="PANTHER" id="PTHR10653">
    <property type="entry name" value="F-ACTIN-CAPPING PROTEIN SUBUNIT ALPHA"/>
    <property type="match status" value="1"/>
</dbReference>
<dbReference type="GO" id="GO:0051015">
    <property type="term" value="F:actin filament binding"/>
    <property type="evidence" value="ECO:0007669"/>
    <property type="project" value="TreeGrafter"/>
</dbReference>
<dbReference type="OrthoDB" id="340550at2759"/>
<comment type="subunit">
    <text evidence="6">Heterodimer of an alpha and a beta subunit.</text>
</comment>
<evidence type="ECO:0000313" key="8">
    <source>
        <dbReference type="Proteomes" id="UP000789739"/>
    </source>
</evidence>
<dbReference type="Proteomes" id="UP000789739">
    <property type="component" value="Unassembled WGS sequence"/>
</dbReference>
<sequence length="181" mass="20534">VATDVEPHEPDEATEPLRVALETAVQDYITDHYPEGIATVYSTQDSTLTIAIVDNKYNPDNFWNGRWRSAWVITPAAGEIKGTVKVNVHYFEDGNVQLNTEKTHDGTVKIDGENPEAAAATIVKYIIKVEDDFQKSLNEAYVELNENTFKELRRALPLTRHKIDWDKIMNYKIGQELAGRE</sequence>
<dbReference type="EMBL" id="CAJVPI010001457">
    <property type="protein sequence ID" value="CAG8613700.1"/>
    <property type="molecule type" value="Genomic_DNA"/>
</dbReference>
<dbReference type="PANTHER" id="PTHR10653:SF0">
    <property type="entry name" value="F-ACTIN-CAPPING PROTEIN SUBUNIT ALPHA"/>
    <property type="match status" value="1"/>
</dbReference>
<protein>
    <recommendedName>
        <fullName evidence="2 6">F-actin-capping protein subunit alpha</fullName>
    </recommendedName>
</protein>
<dbReference type="FunFam" id="3.90.1150.210:FF:000003">
    <property type="entry name" value="F-actin-capping protein subunit alpha"/>
    <property type="match status" value="1"/>
</dbReference>
<dbReference type="Pfam" id="PF01267">
    <property type="entry name" value="F-actin_cap_A"/>
    <property type="match status" value="1"/>
</dbReference>
<organism evidence="7 8">
    <name type="scientific">Paraglomus brasilianum</name>
    <dbReference type="NCBI Taxonomy" id="144538"/>
    <lineage>
        <taxon>Eukaryota</taxon>
        <taxon>Fungi</taxon>
        <taxon>Fungi incertae sedis</taxon>
        <taxon>Mucoromycota</taxon>
        <taxon>Glomeromycotina</taxon>
        <taxon>Glomeromycetes</taxon>
        <taxon>Paraglomerales</taxon>
        <taxon>Paraglomeraceae</taxon>
        <taxon>Paraglomus</taxon>
    </lineage>
</organism>
<evidence type="ECO:0000256" key="2">
    <source>
        <dbReference type="ARBA" id="ARBA00014038"/>
    </source>
</evidence>
<feature type="non-terminal residue" evidence="7">
    <location>
        <position position="181"/>
    </location>
</feature>
<keyword evidence="8" id="KW-1185">Reference proteome</keyword>
<keyword evidence="3 6" id="KW-0117">Actin capping</keyword>
<comment type="function">
    <text evidence="5 6">F-actin-capping proteins bind in a Ca(2+)-independent manner to the fast growing ends of actin filaments (barbed end) thereby blocking the exchange of subunits at these ends. Unlike other capping proteins (such as gelsolin and severin), these proteins do not sever actin filaments.</text>
</comment>
<gene>
    <name evidence="7" type="ORF">PBRASI_LOCUS8314</name>
</gene>
<dbReference type="SUPFAM" id="SSF90096">
    <property type="entry name" value="Subunits of heterodimeric actin filament capping protein Capz"/>
    <property type="match status" value="1"/>
</dbReference>
<dbReference type="InterPro" id="IPR037282">
    <property type="entry name" value="CapZ_alpha/beta"/>
</dbReference>
<evidence type="ECO:0000256" key="4">
    <source>
        <dbReference type="ARBA" id="ARBA00023203"/>
    </source>
</evidence>
<evidence type="ECO:0000256" key="5">
    <source>
        <dbReference type="ARBA" id="ARBA00025389"/>
    </source>
</evidence>
<dbReference type="InterPro" id="IPR017865">
    <property type="entry name" value="F-actin_cap_asu_CS"/>
</dbReference>
<evidence type="ECO:0000313" key="7">
    <source>
        <dbReference type="EMBL" id="CAG8613700.1"/>
    </source>
</evidence>
<dbReference type="GO" id="GO:0051016">
    <property type="term" value="P:barbed-end actin filament capping"/>
    <property type="evidence" value="ECO:0007669"/>
    <property type="project" value="UniProtKB-UniRule"/>
</dbReference>
<evidence type="ECO:0000256" key="6">
    <source>
        <dbReference type="RuleBase" id="RU365077"/>
    </source>
</evidence>
<evidence type="ECO:0000256" key="3">
    <source>
        <dbReference type="ARBA" id="ARBA00022467"/>
    </source>
</evidence>
<evidence type="ECO:0000256" key="1">
    <source>
        <dbReference type="ARBA" id="ARBA00010479"/>
    </source>
</evidence>
<name>A0A9N9CWJ7_9GLOM</name>
<dbReference type="PROSITE" id="PS00748">
    <property type="entry name" value="F_ACTIN_CAPPING_A_1"/>
    <property type="match status" value="1"/>
</dbReference>